<dbReference type="STRING" id="1601833.SAMN05518684_10735"/>
<comment type="cofactor">
    <cofactor evidence="12">
        <name>Mg(2+)</name>
        <dbReference type="ChEBI" id="CHEBI:18420"/>
    </cofactor>
    <text evidence="12">Requires a divalent cation, most likely magnesium in vivo, as an electrophilic catalyst to aid phosphoryl group transfer. It is the chelate of the metal and the nucleotide that is the actual substrate.</text>
</comment>
<feature type="binding site" evidence="12">
    <location>
        <position position="141"/>
    </location>
    <ligand>
        <name>substrate</name>
    </ligand>
</feature>
<comment type="caution">
    <text evidence="12">Lacks conserved residue(s) required for the propagation of feature annotation.</text>
</comment>
<reference evidence="15" key="1">
    <citation type="submission" date="2016-10" db="EMBL/GenBank/DDBJ databases">
        <authorList>
            <person name="Varghese N."/>
            <person name="Submissions S."/>
        </authorList>
    </citation>
    <scope>NUCLEOTIDE SEQUENCE [LARGE SCALE GENOMIC DNA]</scope>
    <source>
        <strain evidence="15">S9</strain>
    </source>
</reference>
<feature type="binding site" evidence="12">
    <location>
        <position position="275"/>
    </location>
    <ligand>
        <name>K(+)</name>
        <dbReference type="ChEBI" id="CHEBI:29103"/>
    </ligand>
</feature>
<dbReference type="GO" id="GO:0005524">
    <property type="term" value="F:ATP binding"/>
    <property type="evidence" value="ECO:0007669"/>
    <property type="project" value="UniProtKB-UniRule"/>
</dbReference>
<dbReference type="GO" id="GO:0004747">
    <property type="term" value="F:ribokinase activity"/>
    <property type="evidence" value="ECO:0007669"/>
    <property type="project" value="UniProtKB-UniRule"/>
</dbReference>
<feature type="binding site" evidence="12">
    <location>
        <begin position="13"/>
        <end position="15"/>
    </location>
    <ligand>
        <name>substrate</name>
    </ligand>
</feature>
<dbReference type="NCBIfam" id="TIGR02152">
    <property type="entry name" value="D_ribokin_bact"/>
    <property type="match status" value="1"/>
</dbReference>
<comment type="function">
    <text evidence="12">Catalyzes the phosphorylation of ribose at O-5 in a reaction requiring ATP and magnesium. The resulting D-ribose-5-phosphate can then be used either for sythesis of nucleotides, histidine, and tryptophan, or as a component of the pentose phosphate pathway.</text>
</comment>
<keyword evidence="7 12" id="KW-0418">Kinase</keyword>
<feature type="binding site" evidence="12">
    <location>
        <begin position="41"/>
        <end position="45"/>
    </location>
    <ligand>
        <name>substrate</name>
    </ligand>
</feature>
<comment type="catalytic activity">
    <reaction evidence="12">
        <text>D-ribose + ATP = D-ribose 5-phosphate + ADP + H(+)</text>
        <dbReference type="Rhea" id="RHEA:13697"/>
        <dbReference type="ChEBI" id="CHEBI:15378"/>
        <dbReference type="ChEBI" id="CHEBI:30616"/>
        <dbReference type="ChEBI" id="CHEBI:47013"/>
        <dbReference type="ChEBI" id="CHEBI:78346"/>
        <dbReference type="ChEBI" id="CHEBI:456216"/>
        <dbReference type="EC" id="2.7.1.15"/>
    </reaction>
</comment>
<feature type="binding site" evidence="12">
    <location>
        <position position="185"/>
    </location>
    <ligand>
        <name>ATP</name>
        <dbReference type="ChEBI" id="CHEBI:30616"/>
    </ligand>
</feature>
<dbReference type="GO" id="GO:0046872">
    <property type="term" value="F:metal ion binding"/>
    <property type="evidence" value="ECO:0007669"/>
    <property type="project" value="UniProtKB-KW"/>
</dbReference>
<keyword evidence="9 12" id="KW-0460">Magnesium</keyword>
<keyword evidence="8 12" id="KW-0067">ATP-binding</keyword>
<feature type="binding site" evidence="12">
    <location>
        <position position="236"/>
    </location>
    <ligand>
        <name>K(+)</name>
        <dbReference type="ChEBI" id="CHEBI:29103"/>
    </ligand>
</feature>
<accession>A0A1H9U8M6</accession>
<evidence type="ECO:0000256" key="3">
    <source>
        <dbReference type="ARBA" id="ARBA00016943"/>
    </source>
</evidence>
<feature type="binding site" evidence="12">
    <location>
        <position position="264"/>
    </location>
    <ligand>
        <name>ATP</name>
        <dbReference type="ChEBI" id="CHEBI:30616"/>
    </ligand>
</feature>
<dbReference type="PANTHER" id="PTHR10584:SF166">
    <property type="entry name" value="RIBOKINASE"/>
    <property type="match status" value="1"/>
</dbReference>
<comment type="similarity">
    <text evidence="12">Belongs to the carbohydrate kinase PfkB family. Ribokinase subfamily.</text>
</comment>
<feature type="binding site" evidence="12">
    <location>
        <position position="240"/>
    </location>
    <ligand>
        <name>substrate</name>
    </ligand>
</feature>
<protein>
    <recommendedName>
        <fullName evidence="3 12">Ribokinase</fullName>
        <shortName evidence="12">RK</shortName>
        <ecNumber evidence="2 12">2.7.1.15</ecNumber>
    </recommendedName>
</protein>
<dbReference type="GO" id="GO:0019303">
    <property type="term" value="P:D-ribose catabolic process"/>
    <property type="evidence" value="ECO:0007669"/>
    <property type="project" value="UniProtKB-UniRule"/>
</dbReference>
<dbReference type="InterPro" id="IPR011611">
    <property type="entry name" value="PfkB_dom"/>
</dbReference>
<dbReference type="InterPro" id="IPR029056">
    <property type="entry name" value="Ribokinase-like"/>
</dbReference>
<evidence type="ECO:0000256" key="10">
    <source>
        <dbReference type="ARBA" id="ARBA00022958"/>
    </source>
</evidence>
<dbReference type="CDD" id="cd01174">
    <property type="entry name" value="ribokinase"/>
    <property type="match status" value="1"/>
</dbReference>
<comment type="subunit">
    <text evidence="12">Homodimer.</text>
</comment>
<dbReference type="Gene3D" id="3.40.1190.20">
    <property type="match status" value="1"/>
</dbReference>
<feature type="binding site" evidence="12">
    <location>
        <position position="273"/>
    </location>
    <ligand>
        <name>K(+)</name>
        <dbReference type="ChEBI" id="CHEBI:29103"/>
    </ligand>
</feature>
<feature type="active site" description="Proton acceptor" evidence="12">
    <location>
        <position position="240"/>
    </location>
</feature>
<keyword evidence="12" id="KW-0963">Cytoplasm</keyword>
<evidence type="ECO:0000256" key="1">
    <source>
        <dbReference type="ARBA" id="ARBA00005380"/>
    </source>
</evidence>
<keyword evidence="11 12" id="KW-0119">Carbohydrate metabolism</keyword>
<comment type="pathway">
    <text evidence="12">Carbohydrate metabolism; D-ribose degradation; D-ribose 5-phosphate from beta-D-ribopyranose: step 2/2.</text>
</comment>
<keyword evidence="15" id="KW-1185">Reference proteome</keyword>
<feature type="binding site" evidence="12">
    <location>
        <position position="270"/>
    </location>
    <ligand>
        <name>K(+)</name>
        <dbReference type="ChEBI" id="CHEBI:29103"/>
    </ligand>
</feature>
<dbReference type="PRINTS" id="PR00990">
    <property type="entry name" value="RIBOKINASE"/>
</dbReference>
<evidence type="ECO:0000256" key="12">
    <source>
        <dbReference type="HAMAP-Rule" id="MF_01987"/>
    </source>
</evidence>
<sequence>MKKPAITVVGSLNMDLVTLTDRFPEQGETVLGKEFFTVPGGKGANQAVAASRLGAEVKLVGRIGNDPFGEVLKETMEKNGVFLTDVKPVTDVASGVATIILSESDNRIIVTPGANNFVTKEYVESYKEVILSSDMVLLQMEIPLATIIYVVELCHANNVPVILNPAPAQKLDEGIWHKVTYLTPNETEKEVLFGNNLNQALREKLIITEGKRGATYFKSDKSYRIKGFPVQPVDTTGAGDTFNGALAVAFAEGQDLKKAVTFANAAAAISVLKRGAQGGMPNRPELDHFLNEREIL</sequence>
<dbReference type="PANTHER" id="PTHR10584">
    <property type="entry name" value="SUGAR KINASE"/>
    <property type="match status" value="1"/>
</dbReference>
<dbReference type="OrthoDB" id="9775849at2"/>
<dbReference type="RefSeq" id="WP_093051215.1">
    <property type="nucleotide sequence ID" value="NZ_FOGT01000007.1"/>
</dbReference>
<dbReference type="GO" id="GO:0005829">
    <property type="term" value="C:cytosol"/>
    <property type="evidence" value="ECO:0007669"/>
    <property type="project" value="TreeGrafter"/>
</dbReference>
<dbReference type="HAMAP" id="MF_01987">
    <property type="entry name" value="Ribokinase"/>
    <property type="match status" value="1"/>
</dbReference>
<dbReference type="AlphaFoldDB" id="A0A1H9U8M6"/>
<keyword evidence="4 12" id="KW-0808">Transferase</keyword>
<keyword evidence="10 12" id="KW-0630">Potassium</keyword>
<keyword evidence="5 12" id="KW-0479">Metal-binding</keyword>
<proteinExistence type="inferred from homology"/>
<keyword evidence="6 12" id="KW-0547">Nucleotide-binding</keyword>
<dbReference type="InterPro" id="IPR002139">
    <property type="entry name" value="Ribo/fructo_kinase"/>
</dbReference>
<name>A0A1H9U8M6_9BACI</name>
<dbReference type="Pfam" id="PF00294">
    <property type="entry name" value="PfkB"/>
    <property type="match status" value="1"/>
</dbReference>
<evidence type="ECO:0000256" key="7">
    <source>
        <dbReference type="ARBA" id="ARBA00022777"/>
    </source>
</evidence>
<evidence type="ECO:0000256" key="9">
    <source>
        <dbReference type="ARBA" id="ARBA00022842"/>
    </source>
</evidence>
<organism evidence="14 15">
    <name type="scientific">Salipaludibacillus aurantiacus</name>
    <dbReference type="NCBI Taxonomy" id="1601833"/>
    <lineage>
        <taxon>Bacteria</taxon>
        <taxon>Bacillati</taxon>
        <taxon>Bacillota</taxon>
        <taxon>Bacilli</taxon>
        <taxon>Bacillales</taxon>
        <taxon>Bacillaceae</taxon>
    </lineage>
</organism>
<dbReference type="Proteomes" id="UP000198571">
    <property type="component" value="Unassembled WGS sequence"/>
</dbReference>
<dbReference type="SUPFAM" id="SSF53613">
    <property type="entry name" value="Ribokinase-like"/>
    <property type="match status" value="1"/>
</dbReference>
<evidence type="ECO:0000313" key="14">
    <source>
        <dbReference type="EMBL" id="SES05699.1"/>
    </source>
</evidence>
<evidence type="ECO:0000256" key="4">
    <source>
        <dbReference type="ARBA" id="ARBA00022679"/>
    </source>
</evidence>
<dbReference type="EMBL" id="FOGT01000007">
    <property type="protein sequence ID" value="SES05699.1"/>
    <property type="molecule type" value="Genomic_DNA"/>
</dbReference>
<dbReference type="EC" id="2.7.1.15" evidence="2 12"/>
<comment type="activity regulation">
    <text evidence="12">Activated by a monovalent cation that binds near, but not in, the active site. The most likely occupant of the site in vivo is potassium. Ion binding induces a conformational change that may alter substrate affinity.</text>
</comment>
<dbReference type="InterPro" id="IPR011877">
    <property type="entry name" value="Ribokinase"/>
</dbReference>
<gene>
    <name evidence="12" type="primary">rbsK</name>
    <name evidence="14" type="ORF">SAMN05518684_10735</name>
</gene>
<feature type="domain" description="Carbohydrate kinase PfkB" evidence="13">
    <location>
        <begin position="6"/>
        <end position="282"/>
    </location>
</feature>
<feature type="binding site" evidence="12">
    <location>
        <begin position="208"/>
        <end position="213"/>
    </location>
    <ligand>
        <name>ATP</name>
        <dbReference type="ChEBI" id="CHEBI:30616"/>
    </ligand>
</feature>
<evidence type="ECO:0000256" key="11">
    <source>
        <dbReference type="ARBA" id="ARBA00023277"/>
    </source>
</evidence>
<evidence type="ECO:0000256" key="8">
    <source>
        <dbReference type="ARBA" id="ARBA00022840"/>
    </source>
</evidence>
<dbReference type="InterPro" id="IPR002173">
    <property type="entry name" value="Carboh/pur_kinase_PfkB_CS"/>
</dbReference>
<evidence type="ECO:0000256" key="5">
    <source>
        <dbReference type="ARBA" id="ARBA00022723"/>
    </source>
</evidence>
<comment type="similarity">
    <text evidence="1">Belongs to the carbohydrate kinase pfkB family.</text>
</comment>
<dbReference type="PROSITE" id="PS00584">
    <property type="entry name" value="PFKB_KINASES_2"/>
    <property type="match status" value="1"/>
</dbReference>
<dbReference type="UniPathway" id="UPA00916">
    <property type="reaction ID" value="UER00889"/>
</dbReference>
<evidence type="ECO:0000313" key="15">
    <source>
        <dbReference type="Proteomes" id="UP000198571"/>
    </source>
</evidence>
<evidence type="ECO:0000256" key="2">
    <source>
        <dbReference type="ARBA" id="ARBA00012035"/>
    </source>
</evidence>
<feature type="binding site" evidence="12">
    <location>
        <begin position="239"/>
        <end position="240"/>
    </location>
    <ligand>
        <name>ATP</name>
        <dbReference type="ChEBI" id="CHEBI:30616"/>
    </ligand>
</feature>
<comment type="subcellular location">
    <subcellularLocation>
        <location evidence="12">Cytoplasm</location>
    </subcellularLocation>
</comment>
<evidence type="ECO:0000256" key="6">
    <source>
        <dbReference type="ARBA" id="ARBA00022741"/>
    </source>
</evidence>
<feature type="binding site" evidence="12">
    <location>
        <position position="234"/>
    </location>
    <ligand>
        <name>K(+)</name>
        <dbReference type="ChEBI" id="CHEBI:29103"/>
    </ligand>
</feature>
<evidence type="ECO:0000259" key="13">
    <source>
        <dbReference type="Pfam" id="PF00294"/>
    </source>
</evidence>